<dbReference type="GO" id="GO:0005524">
    <property type="term" value="F:ATP binding"/>
    <property type="evidence" value="ECO:0007669"/>
    <property type="project" value="UniProtKB-KW"/>
</dbReference>
<dbReference type="SMART" id="SM00421">
    <property type="entry name" value="HTH_LUXR"/>
    <property type="match status" value="1"/>
</dbReference>
<name>A0A543N8Z1_9ACTN</name>
<dbReference type="Pfam" id="PF13191">
    <property type="entry name" value="AAA_16"/>
    <property type="match status" value="1"/>
</dbReference>
<accession>A0A543N8Z1</accession>
<dbReference type="InterPro" id="IPR011990">
    <property type="entry name" value="TPR-like_helical_dom_sf"/>
</dbReference>
<keyword evidence="5" id="KW-1185">Reference proteome</keyword>
<feature type="domain" description="HTH luxR-type" evidence="3">
    <location>
        <begin position="863"/>
        <end position="928"/>
    </location>
</feature>
<comment type="caution">
    <text evidence="4">The sequence shown here is derived from an EMBL/GenBank/DDBJ whole genome shotgun (WGS) entry which is preliminary data.</text>
</comment>
<dbReference type="Proteomes" id="UP000317422">
    <property type="component" value="Unassembled WGS sequence"/>
</dbReference>
<dbReference type="EMBL" id="VFQC01000002">
    <property type="protein sequence ID" value="TQN28297.1"/>
    <property type="molecule type" value="Genomic_DNA"/>
</dbReference>
<dbReference type="AlphaFoldDB" id="A0A543N8Z1"/>
<dbReference type="OrthoDB" id="3178131at2"/>
<evidence type="ECO:0000313" key="5">
    <source>
        <dbReference type="Proteomes" id="UP000317422"/>
    </source>
</evidence>
<dbReference type="SUPFAM" id="SSF52540">
    <property type="entry name" value="P-loop containing nucleoside triphosphate hydrolases"/>
    <property type="match status" value="1"/>
</dbReference>
<dbReference type="SUPFAM" id="SSF46894">
    <property type="entry name" value="C-terminal effector domain of the bipartite response regulators"/>
    <property type="match status" value="1"/>
</dbReference>
<keyword evidence="2" id="KW-0067">ATP-binding</keyword>
<evidence type="ECO:0000313" key="4">
    <source>
        <dbReference type="EMBL" id="TQN28297.1"/>
    </source>
</evidence>
<dbReference type="GO" id="GO:0003677">
    <property type="term" value="F:DNA binding"/>
    <property type="evidence" value="ECO:0007669"/>
    <property type="project" value="InterPro"/>
</dbReference>
<dbReference type="CDD" id="cd06170">
    <property type="entry name" value="LuxR_C_like"/>
    <property type="match status" value="1"/>
</dbReference>
<dbReference type="PANTHER" id="PTHR16305:SF35">
    <property type="entry name" value="TRANSCRIPTIONAL ACTIVATOR DOMAIN"/>
    <property type="match status" value="1"/>
</dbReference>
<dbReference type="PANTHER" id="PTHR16305">
    <property type="entry name" value="TESTICULAR SOLUBLE ADENYLYL CYCLASE"/>
    <property type="match status" value="1"/>
</dbReference>
<dbReference type="Gene3D" id="1.10.10.10">
    <property type="entry name" value="Winged helix-like DNA-binding domain superfamily/Winged helix DNA-binding domain"/>
    <property type="match status" value="1"/>
</dbReference>
<dbReference type="PRINTS" id="PR00038">
    <property type="entry name" value="HTHLUXR"/>
</dbReference>
<dbReference type="Pfam" id="PF00196">
    <property type="entry name" value="GerE"/>
    <property type="match status" value="1"/>
</dbReference>
<proteinExistence type="predicted"/>
<protein>
    <submittedName>
        <fullName evidence="4">AAA ATPase-like protein</fullName>
    </submittedName>
</protein>
<dbReference type="PROSITE" id="PS50043">
    <property type="entry name" value="HTH_LUXR_2"/>
    <property type="match status" value="1"/>
</dbReference>
<dbReference type="InterPro" id="IPR027417">
    <property type="entry name" value="P-loop_NTPase"/>
</dbReference>
<gene>
    <name evidence="4" type="ORF">FHX37_3630</name>
</gene>
<organism evidence="4 5">
    <name type="scientific">Haloactinospora alba</name>
    <dbReference type="NCBI Taxonomy" id="405555"/>
    <lineage>
        <taxon>Bacteria</taxon>
        <taxon>Bacillati</taxon>
        <taxon>Actinomycetota</taxon>
        <taxon>Actinomycetes</taxon>
        <taxon>Streptosporangiales</taxon>
        <taxon>Nocardiopsidaceae</taxon>
        <taxon>Haloactinospora</taxon>
    </lineage>
</organism>
<evidence type="ECO:0000259" key="3">
    <source>
        <dbReference type="PROSITE" id="PS50043"/>
    </source>
</evidence>
<dbReference type="GO" id="GO:0005737">
    <property type="term" value="C:cytoplasm"/>
    <property type="evidence" value="ECO:0007669"/>
    <property type="project" value="TreeGrafter"/>
</dbReference>
<keyword evidence="1" id="KW-0547">Nucleotide-binding</keyword>
<dbReference type="InterPro" id="IPR000792">
    <property type="entry name" value="Tscrpt_reg_LuxR_C"/>
</dbReference>
<dbReference type="GO" id="GO:0004016">
    <property type="term" value="F:adenylate cyclase activity"/>
    <property type="evidence" value="ECO:0007669"/>
    <property type="project" value="TreeGrafter"/>
</dbReference>
<dbReference type="Gene3D" id="1.25.40.10">
    <property type="entry name" value="Tetratricopeptide repeat domain"/>
    <property type="match status" value="1"/>
</dbReference>
<reference evidence="4 5" key="1">
    <citation type="submission" date="2019-06" db="EMBL/GenBank/DDBJ databases">
        <title>Sequencing the genomes of 1000 actinobacteria strains.</title>
        <authorList>
            <person name="Klenk H.-P."/>
        </authorList>
    </citation>
    <scope>NUCLEOTIDE SEQUENCE [LARGE SCALE GENOMIC DNA]</scope>
    <source>
        <strain evidence="4 5">DSM 45015</strain>
    </source>
</reference>
<evidence type="ECO:0000256" key="1">
    <source>
        <dbReference type="ARBA" id="ARBA00022741"/>
    </source>
</evidence>
<dbReference type="InterPro" id="IPR036388">
    <property type="entry name" value="WH-like_DNA-bd_sf"/>
</dbReference>
<dbReference type="InterPro" id="IPR016032">
    <property type="entry name" value="Sig_transdc_resp-reg_C-effctor"/>
</dbReference>
<sequence length="936" mass="101023">MSGNAPPIPLIGRNGVADDLFGAVASLRDGKGGCLVLEGPPGIGKTRLLQETESYAHRWCVPAVSGRATELDRVIPMATLGSFPLGRKASRGRSTGTDGLQIVENIKKRLATFSRNRPLLVTLDDAQWADELTSLAIRLLVPELADLPVLWVFTRRPGRAQGYAQESIDWLLGNGARAIPVTPMSDPDVTRLCTLLLGAEPDRKLLELARRSGGNPYLAERTMRYLRDSDLIRFTGTTATLSREELPPEFLRGEDHLLYNISDATRWLLQAGSVLARPFSSHEIAGLLGQSPVSVLPVLEEAVAAGALVEHEGEFSFRHDLVRTAMYNALARPVRETLHREAFALTQQAGRPVEESTVHLLHGGFDDTEQALVVLWHAAAQAGPTAPNTAANLILHALESLAPRDARRPSLAAEAVRLLALVGRVGQAQFLAESALRSTCTPGEEGSLLLGLAEAAYIRGNHTGVVEYTDRALAIADVPVTTRSQLEAIRAFGLLDRWGGTRPVRDADLSASRAIESARGTTESSAMTCGYAGRCIAARETGDLDTATDFGRRAVRIADEDGGEARQRHPRIWLASALIAADELDEAEQTLLVDQKEANQLGTAWSQPLWHYQRAALRLALGQLDGADAEATVGLRKAEQLTAPAQNIKLRGVLARVALHRGDFHACRTHIEEAQRLVIERNEQSPSVLAWTSALLADTESDPHGALAALSGFLHGNQRTRLIIQEPQAVPYIVDLAVRAGATDESRELVAASRALAEKNPRTALLNATSRHAEGVLRGDLATLRAAVREYGSSPRRLAGALAMEHVAAAEDEAGQREEAVTLTERALEGYTACGAPREAQRARQRLRELGADRQPPEGSSGTGIGWADLTAAELRVARLVAQGFTNREVAKELFVSPHTVDSHLRKSFSKLGVISRVELTRHVLANDTPSASGPR</sequence>
<dbReference type="RefSeq" id="WP_141925365.1">
    <property type="nucleotide sequence ID" value="NZ_VFQC01000002.1"/>
</dbReference>
<dbReference type="GO" id="GO:0006355">
    <property type="term" value="P:regulation of DNA-templated transcription"/>
    <property type="evidence" value="ECO:0007669"/>
    <property type="project" value="InterPro"/>
</dbReference>
<evidence type="ECO:0000256" key="2">
    <source>
        <dbReference type="ARBA" id="ARBA00022840"/>
    </source>
</evidence>
<dbReference type="InterPro" id="IPR041664">
    <property type="entry name" value="AAA_16"/>
</dbReference>